<evidence type="ECO:0000313" key="11">
    <source>
        <dbReference type="EMBL" id="GII40014.1"/>
    </source>
</evidence>
<dbReference type="PROSITE" id="PS50928">
    <property type="entry name" value="ABC_TM1"/>
    <property type="match status" value="1"/>
</dbReference>
<dbReference type="PANTHER" id="PTHR30406:SF1">
    <property type="entry name" value="SULFATE TRANSPORT SYSTEM PERMEASE PROTEIN CYSW"/>
    <property type="match status" value="1"/>
</dbReference>
<evidence type="ECO:0000256" key="1">
    <source>
        <dbReference type="ARBA" id="ARBA00004141"/>
    </source>
</evidence>
<dbReference type="GO" id="GO:0005886">
    <property type="term" value="C:plasma membrane"/>
    <property type="evidence" value="ECO:0007669"/>
    <property type="project" value="TreeGrafter"/>
</dbReference>
<dbReference type="GO" id="GO:0015419">
    <property type="term" value="F:ABC-type sulfate transporter activity"/>
    <property type="evidence" value="ECO:0007669"/>
    <property type="project" value="InterPro"/>
</dbReference>
<evidence type="ECO:0000256" key="2">
    <source>
        <dbReference type="ARBA" id="ARBA00011779"/>
    </source>
</evidence>
<feature type="transmembrane region" description="Helical" evidence="9">
    <location>
        <begin position="50"/>
        <end position="76"/>
    </location>
</feature>
<keyword evidence="6" id="KW-0764">Sulfate transport</keyword>
<dbReference type="InterPro" id="IPR005667">
    <property type="entry name" value="Sulph_transpt2"/>
</dbReference>
<comment type="subunit">
    <text evidence="2">The complex is composed of two ATP-binding proteins (CysA), two transmembrane proteins (CysT and CysW) and a solute-binding protein (CysP).</text>
</comment>
<dbReference type="InterPro" id="IPR035906">
    <property type="entry name" value="MetI-like_sf"/>
</dbReference>
<proteinExistence type="predicted"/>
<comment type="function">
    <text evidence="8">Part of the ABC transporter complex CysAWTP (TC 3.A.1.6.1) involved in sulfate/thiosulfate import. Probably responsible for the translocation of the substrate across the membrane.</text>
</comment>
<evidence type="ECO:0000256" key="7">
    <source>
        <dbReference type="ARBA" id="ARBA00023136"/>
    </source>
</evidence>
<comment type="subcellular location">
    <subcellularLocation>
        <location evidence="1">Membrane</location>
        <topology evidence="1">Multi-pass membrane protein</topology>
    </subcellularLocation>
</comment>
<dbReference type="AlphaFoldDB" id="A0A8J3U7D5"/>
<protein>
    <submittedName>
        <fullName evidence="11">Putative sulfate ABC transporter, permease protein CysW</fullName>
    </submittedName>
</protein>
<dbReference type="Proteomes" id="UP000622547">
    <property type="component" value="Unassembled WGS sequence"/>
</dbReference>
<feature type="domain" description="ABC transmembrane type-1" evidence="10">
    <location>
        <begin position="50"/>
        <end position="257"/>
    </location>
</feature>
<dbReference type="NCBIfam" id="TIGR00969">
    <property type="entry name" value="3a0106s02"/>
    <property type="match status" value="1"/>
</dbReference>
<reference evidence="11 12" key="1">
    <citation type="submission" date="2021-01" db="EMBL/GenBank/DDBJ databases">
        <title>Whole genome shotgun sequence of Planotetraspora phitsanulokensis NBRC 104273.</title>
        <authorList>
            <person name="Komaki H."/>
            <person name="Tamura T."/>
        </authorList>
    </citation>
    <scope>NUCLEOTIDE SEQUENCE [LARGE SCALE GENOMIC DNA]</scope>
    <source>
        <strain evidence="11 12">NBRC 104273</strain>
    </source>
</reference>
<evidence type="ECO:0000256" key="3">
    <source>
        <dbReference type="ARBA" id="ARBA00022448"/>
    </source>
</evidence>
<keyword evidence="7 9" id="KW-0472">Membrane</keyword>
<keyword evidence="3" id="KW-0813">Transport</keyword>
<dbReference type="InterPro" id="IPR000515">
    <property type="entry name" value="MetI-like"/>
</dbReference>
<sequence length="260" mass="27591">MAKHGLRVIAIAYLFFLLVLPVGLIIWRTFGDGLGPFTEALTSASAVHAFQVTLTVALWAVAANTVFGIGTAILLVRHSFPGKRLLNALIDLPMAVSPVVVGLALILVYGKFAPVGGLLESWGVQVIFSTPGMVLATVFVALPLVVRAVVPVLEELGDEQEQAAHTLGASPLQTFLRITLPGIRWALAYGVVLCLARSLGEYGAVAVVSGRLVDQTQTLTLFVEERFQNFDQPAAFAAATALALIAVITLLLTKLLRPKG</sequence>
<keyword evidence="4 9" id="KW-0812">Transmembrane</keyword>
<name>A0A8J3U7D5_9ACTN</name>
<evidence type="ECO:0000256" key="4">
    <source>
        <dbReference type="ARBA" id="ARBA00022692"/>
    </source>
</evidence>
<dbReference type="PANTHER" id="PTHR30406">
    <property type="entry name" value="SULFATE TRANSPORT SYSTEM PERMEASE PROTEIN"/>
    <property type="match status" value="1"/>
</dbReference>
<feature type="transmembrane region" description="Helical" evidence="9">
    <location>
        <begin position="186"/>
        <end position="213"/>
    </location>
</feature>
<feature type="transmembrane region" description="Helical" evidence="9">
    <location>
        <begin position="122"/>
        <end position="146"/>
    </location>
</feature>
<keyword evidence="12" id="KW-1185">Reference proteome</keyword>
<dbReference type="CDD" id="cd06261">
    <property type="entry name" value="TM_PBP2"/>
    <property type="match status" value="1"/>
</dbReference>
<dbReference type="EMBL" id="BOOP01000022">
    <property type="protein sequence ID" value="GII40014.1"/>
    <property type="molecule type" value="Genomic_DNA"/>
</dbReference>
<evidence type="ECO:0000256" key="8">
    <source>
        <dbReference type="ARBA" id="ARBA00025323"/>
    </source>
</evidence>
<dbReference type="RefSeq" id="WP_204075555.1">
    <property type="nucleotide sequence ID" value="NZ_BAABHI010000003.1"/>
</dbReference>
<organism evidence="11 12">
    <name type="scientific">Planotetraspora phitsanulokensis</name>
    <dbReference type="NCBI Taxonomy" id="575192"/>
    <lineage>
        <taxon>Bacteria</taxon>
        <taxon>Bacillati</taxon>
        <taxon>Actinomycetota</taxon>
        <taxon>Actinomycetes</taxon>
        <taxon>Streptosporangiales</taxon>
        <taxon>Streptosporangiaceae</taxon>
        <taxon>Planotetraspora</taxon>
    </lineage>
</organism>
<dbReference type="Pfam" id="PF00528">
    <property type="entry name" value="BPD_transp_1"/>
    <property type="match status" value="1"/>
</dbReference>
<accession>A0A8J3U7D5</accession>
<evidence type="ECO:0000256" key="5">
    <source>
        <dbReference type="ARBA" id="ARBA00022989"/>
    </source>
</evidence>
<dbReference type="SUPFAM" id="SSF161098">
    <property type="entry name" value="MetI-like"/>
    <property type="match status" value="1"/>
</dbReference>
<feature type="transmembrane region" description="Helical" evidence="9">
    <location>
        <begin position="88"/>
        <end position="110"/>
    </location>
</feature>
<evidence type="ECO:0000259" key="10">
    <source>
        <dbReference type="PROSITE" id="PS50928"/>
    </source>
</evidence>
<evidence type="ECO:0000313" key="12">
    <source>
        <dbReference type="Proteomes" id="UP000622547"/>
    </source>
</evidence>
<evidence type="ECO:0000256" key="6">
    <source>
        <dbReference type="ARBA" id="ARBA00023032"/>
    </source>
</evidence>
<keyword evidence="5 9" id="KW-1133">Transmembrane helix</keyword>
<evidence type="ECO:0000256" key="9">
    <source>
        <dbReference type="SAM" id="Phobius"/>
    </source>
</evidence>
<feature type="transmembrane region" description="Helical" evidence="9">
    <location>
        <begin position="12"/>
        <end position="30"/>
    </location>
</feature>
<feature type="transmembrane region" description="Helical" evidence="9">
    <location>
        <begin position="233"/>
        <end position="252"/>
    </location>
</feature>
<gene>
    <name evidence="11" type="ORF">Pph01_50170</name>
</gene>
<comment type="caution">
    <text evidence="11">The sequence shown here is derived from an EMBL/GenBank/DDBJ whole genome shotgun (WGS) entry which is preliminary data.</text>
</comment>
<dbReference type="Gene3D" id="1.10.3720.10">
    <property type="entry name" value="MetI-like"/>
    <property type="match status" value="1"/>
</dbReference>